<dbReference type="PANTHER" id="PTHR31540">
    <property type="entry name" value="CENTROSOMAL PROTEIN OF 131 KDA"/>
    <property type="match status" value="1"/>
</dbReference>
<feature type="coiled-coil region" evidence="1">
    <location>
        <begin position="877"/>
        <end position="955"/>
    </location>
</feature>
<evidence type="ECO:0000313" key="4">
    <source>
        <dbReference type="Proteomes" id="UP001292079"/>
    </source>
</evidence>
<accession>A0AAE1ZMC8</accession>
<evidence type="ECO:0000256" key="1">
    <source>
        <dbReference type="SAM" id="Coils"/>
    </source>
</evidence>
<dbReference type="GO" id="GO:0005929">
    <property type="term" value="C:cilium"/>
    <property type="evidence" value="ECO:0007669"/>
    <property type="project" value="GOC"/>
</dbReference>
<comment type="caution">
    <text evidence="3">The sequence shown here is derived from an EMBL/GenBank/DDBJ whole genome shotgun (WGS) entry which is preliminary data.</text>
</comment>
<protein>
    <recommendedName>
        <fullName evidence="5">Centrosomal protein of 131 kDa</fullName>
    </recommendedName>
</protein>
<feature type="compositionally biased region" description="Polar residues" evidence="2">
    <location>
        <begin position="587"/>
        <end position="606"/>
    </location>
</feature>
<dbReference type="GO" id="GO:0010824">
    <property type="term" value="P:regulation of centrosome duplication"/>
    <property type="evidence" value="ECO:0007669"/>
    <property type="project" value="TreeGrafter"/>
</dbReference>
<feature type="region of interest" description="Disordered" evidence="2">
    <location>
        <begin position="576"/>
        <end position="610"/>
    </location>
</feature>
<keyword evidence="4" id="KW-1185">Reference proteome</keyword>
<dbReference type="GO" id="GO:0034451">
    <property type="term" value="C:centriolar satellite"/>
    <property type="evidence" value="ECO:0007669"/>
    <property type="project" value="TreeGrafter"/>
</dbReference>
<feature type="coiled-coil region" evidence="1">
    <location>
        <begin position="1182"/>
        <end position="1209"/>
    </location>
</feature>
<dbReference type="EMBL" id="JALJAT010000001">
    <property type="protein sequence ID" value="KAK4476159.1"/>
    <property type="molecule type" value="Genomic_DNA"/>
</dbReference>
<reference evidence="3" key="1">
    <citation type="submission" date="2022-04" db="EMBL/GenBank/DDBJ databases">
        <authorList>
            <person name="Xu L."/>
            <person name="Lv Z."/>
        </authorList>
    </citation>
    <scope>NUCLEOTIDE SEQUENCE</scope>
    <source>
        <strain evidence="3">LV_2022a</strain>
    </source>
</reference>
<name>A0AAE1ZMC8_SCHME</name>
<evidence type="ECO:0008006" key="5">
    <source>
        <dbReference type="Google" id="ProtNLM"/>
    </source>
</evidence>
<dbReference type="InterPro" id="IPR030465">
    <property type="entry name" value="CEP131"/>
</dbReference>
<proteinExistence type="predicted"/>
<evidence type="ECO:0000313" key="3">
    <source>
        <dbReference type="EMBL" id="KAK4476159.1"/>
    </source>
</evidence>
<dbReference type="Proteomes" id="UP001292079">
    <property type="component" value="Unassembled WGS sequence"/>
</dbReference>
<feature type="coiled-coil region" evidence="1">
    <location>
        <begin position="675"/>
        <end position="774"/>
    </location>
</feature>
<sequence length="1215" mass="141399">MESGSTCEENPRDRKVICNDRDAEDFNQDLEVFSSSSLATDKRKLESLDNLFNKHDRNICICSNNISHTGPVTLIKNDCDSLPSNLNDKSVSEWLETHFHDQNDSYLKWNEIYDDDCITLCPNTKSESFKSGQNLNLIMDSLNLNKGTDSADFALDLKKVIDDDDDDDDDAHHTDSSEKVNVPPPCLVRPSSNSVKTSPQMSVPDEEVNLTSSKLYDEIRRNSAAVVLQRSWRHYMKKCLAAKAEMHRLLDNQRRRFNKQDINNNGQPIHLVLQNRHNILKQKREKQRQNVIKVLIENRSIRKSQRHENVEDITGINNVLESNPSSSKEKDCAVADKSNILCEPSYIKDNQYKPCNFITHITENIEQNGCSKANSHFKGNYNHSLIICQNGQNEEDKRKPDQEANVARGKTMSAVDNILQELKKLESVNYSTSTSAPDTSVVVPKQVSLQKSSTPNTWSEMVKDISRVLSEAEQDEIHPNNFRKYSNTYRSTDLKDPKSLPNYTPSICSSLAHSNSLDPSSALTSRHIYISEENLHSHTKNIEHVSSRHKAQKELVQSIFQCREKLTTFIKPSHTNVHQNLPKLNGSDVSNQRTRSAKPRNSSAKSQVAFRSIQSDHFENPTSMLHTNSKEPEVENKLPYKNNMEYNTQTVNQSVPSMNGMKAPQNDDGDDIITNQTLLLELENKESQIKRLQRIIEHQRELSLRQLQNTQRDCESRVESLKADYECTINRNYKLIDELIEEKKVLHTKCEKLLDEVKSLTRKSEEKIKALDEKHKVELRKVEAKHAAAEKLRREKWETEKTKHFKEITIRGMENEVAQMIAKHKAELASLRQSCAEQVQAADIRAYQAYTSHIEEIRQTFIREKEEACSRERELVEQRLNQTLSEERNSLEAHRRRLLSEISDERERLALNVSKQRAEMDTLRSNLEAALTQAKEQHKLEIQQLKADFSQRQKDEIAELNQRNLAERTAWEEYTKSLLETQYTAREATLKEQLKKERDRLLESAVHRLEAEASEARLETDRQAELKIKRVREKFQAEIEELERSEKQAMEKYCLMKTQFLDKEHEADRLRSQLVQKDHELAEVRVLYEKLNQERQNISDVIRQEFADRLVFVEEENRLMKRELAEFKARMKAEQERHEKEIDEIKRLNNSEIETVHQKVKEVIKKKDEKFAMYQESFQNELDKKDHELVVANQRAQHLEELIDQQRKQFLEISH</sequence>
<evidence type="ECO:0000256" key="2">
    <source>
        <dbReference type="SAM" id="MobiDB-lite"/>
    </source>
</evidence>
<dbReference type="GO" id="GO:0035735">
    <property type="term" value="P:intraciliary transport involved in cilium assembly"/>
    <property type="evidence" value="ECO:0007669"/>
    <property type="project" value="InterPro"/>
</dbReference>
<feature type="coiled-coil region" evidence="1">
    <location>
        <begin position="1025"/>
        <end position="1151"/>
    </location>
</feature>
<keyword evidence="1" id="KW-0175">Coiled coil</keyword>
<organism evidence="3 4">
    <name type="scientific">Schistosoma mekongi</name>
    <name type="common">Parasitic worm</name>
    <dbReference type="NCBI Taxonomy" id="38744"/>
    <lineage>
        <taxon>Eukaryota</taxon>
        <taxon>Metazoa</taxon>
        <taxon>Spiralia</taxon>
        <taxon>Lophotrochozoa</taxon>
        <taxon>Platyhelminthes</taxon>
        <taxon>Trematoda</taxon>
        <taxon>Digenea</taxon>
        <taxon>Strigeidida</taxon>
        <taxon>Schistosomatoidea</taxon>
        <taxon>Schistosomatidae</taxon>
        <taxon>Schistosoma</taxon>
    </lineage>
</organism>
<gene>
    <name evidence="3" type="ORF">MN116_001375</name>
</gene>
<dbReference type="PANTHER" id="PTHR31540:SF1">
    <property type="entry name" value="CENTROSOMAL PROTEIN OF 131 KDA"/>
    <property type="match status" value="1"/>
</dbReference>
<reference evidence="3" key="2">
    <citation type="journal article" date="2023" name="Infect Dis Poverty">
        <title>Chromosome-scale genome of the human blood fluke Schistosoma mekongi and its implications for public health.</title>
        <authorList>
            <person name="Zhou M."/>
            <person name="Xu L."/>
            <person name="Xu D."/>
            <person name="Chen W."/>
            <person name="Khan J."/>
            <person name="Hu Y."/>
            <person name="Huang H."/>
            <person name="Wei H."/>
            <person name="Zhang Y."/>
            <person name="Chusongsang P."/>
            <person name="Tanasarnprasert K."/>
            <person name="Hu X."/>
            <person name="Limpanont Y."/>
            <person name="Lv Z."/>
        </authorList>
    </citation>
    <scope>NUCLEOTIDE SEQUENCE</scope>
    <source>
        <strain evidence="3">LV_2022a</strain>
    </source>
</reference>
<feature type="compositionally biased region" description="Polar residues" evidence="2">
    <location>
        <begin position="190"/>
        <end position="201"/>
    </location>
</feature>
<dbReference type="AlphaFoldDB" id="A0AAE1ZMC8"/>
<feature type="region of interest" description="Disordered" evidence="2">
    <location>
        <begin position="165"/>
        <end position="206"/>
    </location>
</feature>